<keyword evidence="1" id="KW-0472">Membrane</keyword>
<keyword evidence="3" id="KW-1185">Reference proteome</keyword>
<dbReference type="InterPro" id="IPR054381">
    <property type="entry name" value="CydS"/>
</dbReference>
<dbReference type="Proteomes" id="UP000679992">
    <property type="component" value="Unassembled WGS sequence"/>
</dbReference>
<sequence length="50" mass="5665">MTPSMYAANRRRKDEVGVEHFTMMIAPGLVIVMALVFLFIYAGVYKDPVD</sequence>
<keyword evidence="1" id="KW-0812">Transmembrane</keyword>
<comment type="caution">
    <text evidence="2">The sequence shown here is derived from an EMBL/GenBank/DDBJ whole genome shotgun (WGS) entry which is preliminary data.</text>
</comment>
<evidence type="ECO:0000313" key="2">
    <source>
        <dbReference type="EMBL" id="GIP54587.1"/>
    </source>
</evidence>
<protein>
    <submittedName>
        <fullName evidence="2">Uncharacterized protein</fullName>
    </submittedName>
</protein>
<accession>A0ABQ4MF06</accession>
<keyword evidence="1" id="KW-1133">Transmembrane helix</keyword>
<name>A0ABQ4MF06_9BACL</name>
<gene>
    <name evidence="2" type="ORF">J42TS3_36220</name>
</gene>
<dbReference type="Pfam" id="PF22282">
    <property type="entry name" value="CydS"/>
    <property type="match status" value="1"/>
</dbReference>
<dbReference type="EMBL" id="BOSL01000012">
    <property type="protein sequence ID" value="GIP54587.1"/>
    <property type="molecule type" value="Genomic_DNA"/>
</dbReference>
<evidence type="ECO:0000256" key="1">
    <source>
        <dbReference type="SAM" id="Phobius"/>
    </source>
</evidence>
<feature type="transmembrane region" description="Helical" evidence="1">
    <location>
        <begin position="21"/>
        <end position="44"/>
    </location>
</feature>
<evidence type="ECO:0000313" key="3">
    <source>
        <dbReference type="Proteomes" id="UP000679992"/>
    </source>
</evidence>
<proteinExistence type="predicted"/>
<reference evidence="2 3" key="1">
    <citation type="submission" date="2021-03" db="EMBL/GenBank/DDBJ databases">
        <title>Antimicrobial resistance genes in bacteria isolated from Japanese honey, and their potential for conferring macrolide and lincosamide resistance in the American foulbrood pathogen Paenibacillus larvae.</title>
        <authorList>
            <person name="Okamoto M."/>
            <person name="Kumagai M."/>
            <person name="Kanamori H."/>
            <person name="Takamatsu D."/>
        </authorList>
    </citation>
    <scope>NUCLEOTIDE SEQUENCE [LARGE SCALE GENOMIC DNA]</scope>
    <source>
        <strain evidence="2 3">J42TS3</strain>
    </source>
</reference>
<organism evidence="2 3">
    <name type="scientific">Paenibacillus vini</name>
    <dbReference type="NCBI Taxonomy" id="1476024"/>
    <lineage>
        <taxon>Bacteria</taxon>
        <taxon>Bacillati</taxon>
        <taxon>Bacillota</taxon>
        <taxon>Bacilli</taxon>
        <taxon>Bacillales</taxon>
        <taxon>Paenibacillaceae</taxon>
        <taxon>Paenibacillus</taxon>
    </lineage>
</organism>